<dbReference type="InterPro" id="IPR005946">
    <property type="entry name" value="Rib-P_diPkinase"/>
</dbReference>
<gene>
    <name evidence="1" type="ORF">Barba19A_gp034</name>
</gene>
<dbReference type="InterPro" id="IPR029057">
    <property type="entry name" value="PRTase-like"/>
</dbReference>
<organism evidence="1 2">
    <name type="scientific">Rheinheimera phage vB_RspM_Barba19A</name>
    <dbReference type="NCBI Taxonomy" id="2565658"/>
    <lineage>
        <taxon>Viruses</taxon>
        <taxon>Duplodnaviria</taxon>
        <taxon>Heunggongvirae</taxon>
        <taxon>Uroviricota</taxon>
        <taxon>Caudoviricetes</taxon>
        <taxon>Barbavirus</taxon>
        <taxon>Barbavirus barba19A</taxon>
    </lineage>
</organism>
<keyword evidence="1" id="KW-0418">Kinase</keyword>
<dbReference type="SUPFAM" id="SSF53271">
    <property type="entry name" value="PRTase-like"/>
    <property type="match status" value="1"/>
</dbReference>
<name>A0A4P8N705_9CAUD</name>
<accession>A0A4P8N705</accession>
<dbReference type="Gene3D" id="3.40.50.2020">
    <property type="match status" value="2"/>
</dbReference>
<keyword evidence="1" id="KW-0808">Transferase</keyword>
<dbReference type="PANTHER" id="PTHR10210">
    <property type="entry name" value="RIBOSE-PHOSPHATE DIPHOSPHOKINASE FAMILY MEMBER"/>
    <property type="match status" value="1"/>
</dbReference>
<evidence type="ECO:0000313" key="2">
    <source>
        <dbReference type="Proteomes" id="UP000304203"/>
    </source>
</evidence>
<dbReference type="EMBL" id="MK719730">
    <property type="protein sequence ID" value="QCQ61874.1"/>
    <property type="molecule type" value="Genomic_DNA"/>
</dbReference>
<sequence>MIRLTIDNKPIKIDWLEFSDGANTCKLIDCPPQFKTAWVTVDPITPVKDILMEVLLVRSALGYANSSTEYKVGLNIPYCPFARADRVFEHGNPLPLEVFLEIITQGFDEVRTVDSHNPDWVDYCGLNDMPQYIAISEVVHNLKQYDYVVAPDKGALKKIYELGMPVITATKVRDVSTGRIVETALDTDVDLTGCKLLIVDDLMDAGGTFIPLAEKLKSLGAIVDLYVTHLIAAKGLDIFKDKIDNIYCWHTVGNYVNQTDVLNFNLGK</sequence>
<dbReference type="CDD" id="cd06223">
    <property type="entry name" value="PRTases_typeI"/>
    <property type="match status" value="1"/>
</dbReference>
<dbReference type="PANTHER" id="PTHR10210:SF41">
    <property type="entry name" value="RIBOSE-PHOSPHATE PYROPHOSPHOKINASE 1, CHLOROPLASTIC"/>
    <property type="match status" value="1"/>
</dbReference>
<dbReference type="GO" id="GO:0004749">
    <property type="term" value="F:ribose phosphate diphosphokinase activity"/>
    <property type="evidence" value="ECO:0007669"/>
    <property type="project" value="TreeGrafter"/>
</dbReference>
<proteinExistence type="predicted"/>
<dbReference type="InterPro" id="IPR000836">
    <property type="entry name" value="PRTase_dom"/>
</dbReference>
<dbReference type="Proteomes" id="UP000304203">
    <property type="component" value="Segment"/>
</dbReference>
<reference evidence="1 2" key="1">
    <citation type="submission" date="2019-03" db="EMBL/GenBank/DDBJ databases">
        <title>Genomic and seasonal variations among aquatic phages infecting the Baltic Sea Gammaproteobacteria Rheinheimera sp. bal341.</title>
        <authorList>
            <person name="Nilsson E."/>
            <person name="Li K."/>
            <person name="Fridlund J."/>
            <person name="Sulcius S."/>
            <person name="Bunse C."/>
            <person name="Karlsson C.M.G."/>
            <person name="Lindh M."/>
            <person name="Lundin D."/>
            <person name="Pinhassi J."/>
            <person name="Holmfeldt K."/>
        </authorList>
    </citation>
    <scope>NUCLEOTIDE SEQUENCE [LARGE SCALE GENOMIC DNA]</scope>
</reference>
<dbReference type="GO" id="GO:0002189">
    <property type="term" value="C:ribose phosphate diphosphokinase complex"/>
    <property type="evidence" value="ECO:0007669"/>
    <property type="project" value="TreeGrafter"/>
</dbReference>
<dbReference type="GO" id="GO:0000287">
    <property type="term" value="F:magnesium ion binding"/>
    <property type="evidence" value="ECO:0007669"/>
    <property type="project" value="InterPro"/>
</dbReference>
<dbReference type="GO" id="GO:0006164">
    <property type="term" value="P:purine nucleotide biosynthetic process"/>
    <property type="evidence" value="ECO:0007669"/>
    <property type="project" value="TreeGrafter"/>
</dbReference>
<evidence type="ECO:0000313" key="1">
    <source>
        <dbReference type="EMBL" id="QCQ61874.1"/>
    </source>
</evidence>
<keyword evidence="2" id="KW-1185">Reference proteome</keyword>
<dbReference type="GO" id="GO:0006015">
    <property type="term" value="P:5-phosphoribose 1-diphosphate biosynthetic process"/>
    <property type="evidence" value="ECO:0007669"/>
    <property type="project" value="TreeGrafter"/>
</dbReference>
<protein>
    <submittedName>
        <fullName evidence="1">Ribose-phosphate pyrophosphokinase</fullName>
    </submittedName>
</protein>
<dbReference type="GO" id="GO:0016301">
    <property type="term" value="F:kinase activity"/>
    <property type="evidence" value="ECO:0007669"/>
    <property type="project" value="UniProtKB-KW"/>
</dbReference>